<keyword evidence="1" id="KW-0472">Membrane</keyword>
<gene>
    <name evidence="2" type="ORF">MKY91_17405</name>
</gene>
<keyword evidence="1" id="KW-1133">Transmembrane helix</keyword>
<feature type="transmembrane region" description="Helical" evidence="1">
    <location>
        <begin position="48"/>
        <end position="69"/>
    </location>
</feature>
<dbReference type="EMBL" id="JBCITK010000001">
    <property type="protein sequence ID" value="MEN0644936.1"/>
    <property type="molecule type" value="Genomic_DNA"/>
</dbReference>
<evidence type="ECO:0000313" key="2">
    <source>
        <dbReference type="EMBL" id="MEN0644936.1"/>
    </source>
</evidence>
<protein>
    <submittedName>
        <fullName evidence="2">Uncharacterized protein</fullName>
    </submittedName>
</protein>
<keyword evidence="3" id="KW-1185">Reference proteome</keyword>
<accession>A0ABU9VPX1</accession>
<evidence type="ECO:0000256" key="1">
    <source>
        <dbReference type="SAM" id="Phobius"/>
    </source>
</evidence>
<dbReference type="RefSeq" id="WP_343131558.1">
    <property type="nucleotide sequence ID" value="NZ_JBCITK010000001.1"/>
</dbReference>
<reference evidence="2 3" key="1">
    <citation type="submission" date="2024-03" db="EMBL/GenBank/DDBJ databases">
        <title>Bacilli Hybrid Assemblies.</title>
        <authorList>
            <person name="Kovac J."/>
        </authorList>
    </citation>
    <scope>NUCLEOTIDE SEQUENCE [LARGE SCALE GENOMIC DNA]</scope>
    <source>
        <strain evidence="2 3">FSL R7-0666</strain>
    </source>
</reference>
<evidence type="ECO:0000313" key="3">
    <source>
        <dbReference type="Proteomes" id="UP001418796"/>
    </source>
</evidence>
<sequence length="79" mass="8884">MSDTLKSFVFTFIIAPSLLGAGLAITVEFLPFLWSLITFNEVGLAFKNVGIIFLVGYVIYLIYVVYMAVKYKFSKTKSN</sequence>
<dbReference type="Proteomes" id="UP001418796">
    <property type="component" value="Unassembled WGS sequence"/>
</dbReference>
<name>A0ABU9VPX1_9BACI</name>
<proteinExistence type="predicted"/>
<organism evidence="2 3">
    <name type="scientific">Alkalicoccobacillus gibsonii</name>
    <dbReference type="NCBI Taxonomy" id="79881"/>
    <lineage>
        <taxon>Bacteria</taxon>
        <taxon>Bacillati</taxon>
        <taxon>Bacillota</taxon>
        <taxon>Bacilli</taxon>
        <taxon>Bacillales</taxon>
        <taxon>Bacillaceae</taxon>
        <taxon>Alkalicoccobacillus</taxon>
    </lineage>
</organism>
<keyword evidence="1" id="KW-0812">Transmembrane</keyword>
<comment type="caution">
    <text evidence="2">The sequence shown here is derived from an EMBL/GenBank/DDBJ whole genome shotgun (WGS) entry which is preliminary data.</text>
</comment>